<organism evidence="1">
    <name type="scientific">viral metagenome</name>
    <dbReference type="NCBI Taxonomy" id="1070528"/>
    <lineage>
        <taxon>unclassified sequences</taxon>
        <taxon>metagenomes</taxon>
        <taxon>organismal metagenomes</taxon>
    </lineage>
</organism>
<sequence length="49" mass="5890">MKVRPAQDKDTPSQRYVLGMIPITILWCFKRRKVHPTEKKALYEMQNDK</sequence>
<evidence type="ECO:0000313" key="1">
    <source>
        <dbReference type="EMBL" id="QHS89166.1"/>
    </source>
</evidence>
<dbReference type="EMBL" id="MN739106">
    <property type="protein sequence ID" value="QHS89166.1"/>
    <property type="molecule type" value="Genomic_DNA"/>
</dbReference>
<dbReference type="AlphaFoldDB" id="A0A6C0BAN8"/>
<protein>
    <submittedName>
        <fullName evidence="1">Uncharacterized protein</fullName>
    </submittedName>
</protein>
<reference evidence="1" key="1">
    <citation type="journal article" date="2020" name="Nature">
        <title>Giant virus diversity and host interactions through global metagenomics.</title>
        <authorList>
            <person name="Schulz F."/>
            <person name="Roux S."/>
            <person name="Paez-Espino D."/>
            <person name="Jungbluth S."/>
            <person name="Walsh D.A."/>
            <person name="Denef V.J."/>
            <person name="McMahon K.D."/>
            <person name="Konstantinidis K.T."/>
            <person name="Eloe-Fadrosh E.A."/>
            <person name="Kyrpides N.C."/>
            <person name="Woyke T."/>
        </authorList>
    </citation>
    <scope>NUCLEOTIDE SEQUENCE</scope>
    <source>
        <strain evidence="1">GVMAG-M-3300010158-59</strain>
    </source>
</reference>
<name>A0A6C0BAN8_9ZZZZ</name>
<proteinExistence type="predicted"/>
<accession>A0A6C0BAN8</accession>